<reference evidence="1 2" key="1">
    <citation type="submission" date="2020-06" db="EMBL/GenBank/DDBJ databases">
        <authorList>
            <person name="Li R."/>
            <person name="Bekaert M."/>
        </authorList>
    </citation>
    <scope>NUCLEOTIDE SEQUENCE [LARGE SCALE GENOMIC DNA]</scope>
    <source>
        <strain evidence="2">wild</strain>
    </source>
</reference>
<dbReference type="EMBL" id="CACVKT020008919">
    <property type="protein sequence ID" value="CAC5418489.1"/>
    <property type="molecule type" value="Genomic_DNA"/>
</dbReference>
<proteinExistence type="predicted"/>
<gene>
    <name evidence="1" type="ORF">MCOR_50921</name>
</gene>
<evidence type="ECO:0000313" key="2">
    <source>
        <dbReference type="Proteomes" id="UP000507470"/>
    </source>
</evidence>
<protein>
    <submittedName>
        <fullName evidence="1">Uncharacterized protein</fullName>
    </submittedName>
</protein>
<organism evidence="1 2">
    <name type="scientific">Mytilus coruscus</name>
    <name type="common">Sea mussel</name>
    <dbReference type="NCBI Taxonomy" id="42192"/>
    <lineage>
        <taxon>Eukaryota</taxon>
        <taxon>Metazoa</taxon>
        <taxon>Spiralia</taxon>
        <taxon>Lophotrochozoa</taxon>
        <taxon>Mollusca</taxon>
        <taxon>Bivalvia</taxon>
        <taxon>Autobranchia</taxon>
        <taxon>Pteriomorphia</taxon>
        <taxon>Mytilida</taxon>
        <taxon>Mytiloidea</taxon>
        <taxon>Mytilidae</taxon>
        <taxon>Mytilinae</taxon>
        <taxon>Mytilus</taxon>
    </lineage>
</organism>
<dbReference type="OrthoDB" id="10014409at2759"/>
<keyword evidence="2" id="KW-1185">Reference proteome</keyword>
<sequence>MDSKLFYQLIKKQRGKLNRFIDELQVGESSLKGDNNILEGWKTHFANLAKESDPMNFDQDYFELVDYEYLQIIQICLAAYKHEEVTTAEFEKALHNLNRNKSADIFGITAECLLFRGEKLDSTLLQVINASFQPCYISNNLKTVKTNNKETFAEDTWSMNNKAMPIVTKTSHIGIQRNTTDSAGSTIKENLKKARRSLYSLMHTGLHGENGLDPLSAISMLQTFIFPIMFYGLEILLPTGKNLELISKQYKRIIKQIISLPVNVADPAIYVISGLLPAEAVIHKKALILFGSIWRAGYTSTEWKIAERQLGFKCIKSNSWFIAIKAIFLKYEIGAVCNKITPDGTCLMCKKNEETMNHFLLICEELQCIRKPLILEIISIGSMLFARQVDSTFDISTIIVNPYFYCTQLNSEALISDIDTKLEPLCRSLCYKLHARRYQLLDLTKKPRIIK</sequence>
<dbReference type="AlphaFoldDB" id="A0A6J8ECK4"/>
<name>A0A6J8ECK4_MYTCO</name>
<evidence type="ECO:0000313" key="1">
    <source>
        <dbReference type="EMBL" id="CAC5418489.1"/>
    </source>
</evidence>
<dbReference type="Proteomes" id="UP000507470">
    <property type="component" value="Unassembled WGS sequence"/>
</dbReference>
<accession>A0A6J8ECK4</accession>